<proteinExistence type="predicted"/>
<dbReference type="InterPro" id="IPR002701">
    <property type="entry name" value="CM_II_prokaryot"/>
</dbReference>
<name>A0A0D5CG55_9MICO</name>
<dbReference type="KEGG" id="cmh:VO01_03250"/>
<dbReference type="Proteomes" id="UP000266634">
    <property type="component" value="Unassembled WGS sequence"/>
</dbReference>
<dbReference type="GO" id="GO:0009697">
    <property type="term" value="P:salicylic acid biosynthetic process"/>
    <property type="evidence" value="ECO:0007669"/>
    <property type="project" value="TreeGrafter"/>
</dbReference>
<dbReference type="PANTHER" id="PTHR38041:SF1">
    <property type="entry name" value="CHORISMATE MUTASE"/>
    <property type="match status" value="1"/>
</dbReference>
<dbReference type="OrthoDB" id="3267837at2"/>
<dbReference type="NCBIfam" id="NF006691">
    <property type="entry name" value="PRK09239.1"/>
    <property type="match status" value="1"/>
</dbReference>
<evidence type="ECO:0000313" key="3">
    <source>
        <dbReference type="EMBL" id="AJW78270.1"/>
    </source>
</evidence>
<dbReference type="Proteomes" id="UP000032604">
    <property type="component" value="Chromosome"/>
</dbReference>
<protein>
    <submittedName>
        <fullName evidence="3">Chorismate mutase</fullName>
        <ecNumber evidence="4">5.4.99.5</ecNumber>
    </submittedName>
</protein>
<dbReference type="RefSeq" id="WP_045526811.1">
    <property type="nucleotide sequence ID" value="NZ_CP011043.1"/>
</dbReference>
<dbReference type="GO" id="GO:0004106">
    <property type="term" value="F:chorismate mutase activity"/>
    <property type="evidence" value="ECO:0007669"/>
    <property type="project" value="UniProtKB-EC"/>
</dbReference>
<evidence type="ECO:0000313" key="6">
    <source>
        <dbReference type="Proteomes" id="UP000266634"/>
    </source>
</evidence>
<evidence type="ECO:0000259" key="2">
    <source>
        <dbReference type="PROSITE" id="PS51168"/>
    </source>
</evidence>
<organism evidence="3 5">
    <name type="scientific">Clavibacter michiganensis subsp. insidiosus</name>
    <dbReference type="NCBI Taxonomy" id="33014"/>
    <lineage>
        <taxon>Bacteria</taxon>
        <taxon>Bacillati</taxon>
        <taxon>Actinomycetota</taxon>
        <taxon>Actinomycetes</taxon>
        <taxon>Micrococcales</taxon>
        <taxon>Microbacteriaceae</taxon>
        <taxon>Clavibacter</taxon>
    </lineage>
</organism>
<dbReference type="InterPro" id="IPR036263">
    <property type="entry name" value="Chorismate_II_sf"/>
</dbReference>
<dbReference type="Gene3D" id="1.20.59.10">
    <property type="entry name" value="Chorismate mutase"/>
    <property type="match status" value="1"/>
</dbReference>
<feature type="domain" description="Chorismate mutase" evidence="2">
    <location>
        <begin position="17"/>
        <end position="108"/>
    </location>
</feature>
<dbReference type="SMART" id="SM00830">
    <property type="entry name" value="CM_2"/>
    <property type="match status" value="1"/>
</dbReference>
<dbReference type="PROSITE" id="PS51168">
    <property type="entry name" value="CHORISMATE_MUT_2"/>
    <property type="match status" value="1"/>
</dbReference>
<sequence>MPENTGPAGAPLDDDARAALEELGEIRGSIDNIDAALVHLLAERFKFTQSVGRLKAAHGLPAADPERERRQILRLRALAEESRLDPAFAEKFLNFIVAEVIHHHTRIAEDQGAATSAVAPEDGGPAA</sequence>
<reference evidence="3 5" key="1">
    <citation type="journal article" date="2015" name="Genome Announc.">
        <title>Complete Genome Sequence of Clavibacter michiganensis subsp. insidiosus R1-1 Using PacBio Single-Molecule Real-Time Technology.</title>
        <authorList>
            <person name="Lu Y."/>
            <person name="Samac D.A."/>
            <person name="Glazebrook J."/>
            <person name="Ishimaru C.A."/>
        </authorList>
    </citation>
    <scope>NUCLEOTIDE SEQUENCE [LARGE SCALE GENOMIC DNA]</scope>
    <source>
        <strain evidence="3 5">R1-1</strain>
    </source>
</reference>
<evidence type="ECO:0000256" key="1">
    <source>
        <dbReference type="ARBA" id="ARBA00023235"/>
    </source>
</evidence>
<reference evidence="4 6" key="2">
    <citation type="submission" date="2018-08" db="EMBL/GenBank/DDBJ databases">
        <title>Genome Sequence of Clavibacter michiganensis Subspecies type strains, and the Atypical Peach-Colored Strains Isolated from Tomato.</title>
        <authorList>
            <person name="Osdaghi E."/>
            <person name="Portier P."/>
            <person name="Briand M."/>
            <person name="Jacques M.-A."/>
        </authorList>
    </citation>
    <scope>NUCLEOTIDE SEQUENCE [LARGE SCALE GENOMIC DNA]</scope>
    <source>
        <strain evidence="4 6">CFBP 6488</strain>
    </source>
</reference>
<dbReference type="Pfam" id="PF01817">
    <property type="entry name" value="CM_2"/>
    <property type="match status" value="1"/>
</dbReference>
<evidence type="ECO:0000313" key="4">
    <source>
        <dbReference type="EMBL" id="RIJ44151.1"/>
    </source>
</evidence>
<keyword evidence="1 4" id="KW-0413">Isomerase</keyword>
<dbReference type="EC" id="5.4.99.5" evidence="4"/>
<dbReference type="SUPFAM" id="SSF48600">
    <property type="entry name" value="Chorismate mutase II"/>
    <property type="match status" value="1"/>
</dbReference>
<dbReference type="InterPro" id="IPR051331">
    <property type="entry name" value="Chorismate_mutase-related"/>
</dbReference>
<evidence type="ECO:0000313" key="5">
    <source>
        <dbReference type="Proteomes" id="UP000032604"/>
    </source>
</evidence>
<dbReference type="GO" id="GO:0046417">
    <property type="term" value="P:chorismate metabolic process"/>
    <property type="evidence" value="ECO:0007669"/>
    <property type="project" value="InterPro"/>
</dbReference>
<dbReference type="InterPro" id="IPR036979">
    <property type="entry name" value="CM_dom_sf"/>
</dbReference>
<dbReference type="HOGENOM" id="CLU_131518_0_0_11"/>
<dbReference type="PANTHER" id="PTHR38041">
    <property type="entry name" value="CHORISMATE MUTASE"/>
    <property type="match status" value="1"/>
</dbReference>
<accession>A0A0D5CG55</accession>
<dbReference type="InterPro" id="IPR010951">
    <property type="entry name" value="CM_bact"/>
</dbReference>
<dbReference type="EMBL" id="CP011043">
    <property type="protein sequence ID" value="AJW78270.1"/>
    <property type="molecule type" value="Genomic_DNA"/>
</dbReference>
<dbReference type="PATRIC" id="fig|33014.5.peg.684"/>
<dbReference type="EMBL" id="QWEA01000085">
    <property type="protein sequence ID" value="RIJ44151.1"/>
    <property type="molecule type" value="Genomic_DNA"/>
</dbReference>
<dbReference type="AlphaFoldDB" id="A0A0D5CG55"/>
<dbReference type="NCBIfam" id="TIGR01795">
    <property type="entry name" value="CM_mono_cladeE"/>
    <property type="match status" value="1"/>
</dbReference>
<gene>
    <name evidence="4" type="ORF">DZF93_03890</name>
    <name evidence="3" type="ORF">VO01_03250</name>
</gene>